<evidence type="ECO:0000256" key="6">
    <source>
        <dbReference type="ARBA" id="ARBA00023274"/>
    </source>
</evidence>
<comment type="subunit">
    <text evidence="2 7">Part of the 30S ribosomal subunit.</text>
</comment>
<evidence type="ECO:0000259" key="8">
    <source>
        <dbReference type="Pfam" id="PF00177"/>
    </source>
</evidence>
<feature type="domain" description="Small ribosomal subunit protein uS7" evidence="8">
    <location>
        <begin position="32"/>
        <end position="197"/>
    </location>
</feature>
<dbReference type="EMBL" id="LFWZ01000030">
    <property type="protein sequence ID" value="KON30483.1"/>
    <property type="molecule type" value="Genomic_DNA"/>
</dbReference>
<dbReference type="AlphaFoldDB" id="A0A0M0BPK5"/>
<evidence type="ECO:0000256" key="3">
    <source>
        <dbReference type="ARBA" id="ARBA00022730"/>
    </source>
</evidence>
<dbReference type="GO" id="GO:0003735">
    <property type="term" value="F:structural constituent of ribosome"/>
    <property type="evidence" value="ECO:0007669"/>
    <property type="project" value="UniProtKB-UniRule"/>
</dbReference>
<dbReference type="PANTHER" id="PTHR11205">
    <property type="entry name" value="RIBOSOMAL PROTEIN S7"/>
    <property type="match status" value="1"/>
</dbReference>
<evidence type="ECO:0000313" key="10">
    <source>
        <dbReference type="Proteomes" id="UP000037210"/>
    </source>
</evidence>
<dbReference type="SUPFAM" id="SSF47973">
    <property type="entry name" value="Ribosomal protein S7"/>
    <property type="match status" value="1"/>
</dbReference>
<dbReference type="Gene3D" id="1.10.455.10">
    <property type="entry name" value="Ribosomal protein S7 domain"/>
    <property type="match status" value="1"/>
</dbReference>
<dbReference type="Proteomes" id="UP000037210">
    <property type="component" value="Unassembled WGS sequence"/>
</dbReference>
<evidence type="ECO:0000313" key="9">
    <source>
        <dbReference type="EMBL" id="KON30483.1"/>
    </source>
</evidence>
<keyword evidence="4 7" id="KW-0694">RNA-binding</keyword>
<comment type="similarity">
    <text evidence="1 7">Belongs to the universal ribosomal protein uS7 family.</text>
</comment>
<dbReference type="PATRIC" id="fig|1685127.3.peg.1057"/>
<dbReference type="InterPro" id="IPR023798">
    <property type="entry name" value="Ribosomal_uS7_dom"/>
</dbReference>
<evidence type="ECO:0000256" key="2">
    <source>
        <dbReference type="ARBA" id="ARBA00011458"/>
    </source>
</evidence>
<dbReference type="PIRSF" id="PIRSF002122">
    <property type="entry name" value="RPS7p_RPS7a_RPS5e_RPS7o"/>
    <property type="match status" value="1"/>
</dbReference>
<comment type="caution">
    <text evidence="9">The sequence shown here is derived from an EMBL/GenBank/DDBJ whole genome shotgun (WGS) entry which is preliminary data.</text>
</comment>
<comment type="function">
    <text evidence="7">One of the primary rRNA binding proteins, it binds directly to 16S rRNA where it nucleates assembly of the head domain of the 30S subunit. Is located at the subunit interface close to the decoding center.</text>
</comment>
<dbReference type="InterPro" id="IPR005716">
    <property type="entry name" value="Ribosomal_uS7_euk/arc"/>
</dbReference>
<gene>
    <name evidence="7" type="primary">rps7</name>
    <name evidence="9" type="ORF">AC482_03760</name>
</gene>
<protein>
    <recommendedName>
        <fullName evidence="7">Small ribosomal subunit protein uS7</fullName>
    </recommendedName>
</protein>
<dbReference type="InterPro" id="IPR036823">
    <property type="entry name" value="Ribosomal_uS7_dom_sf"/>
</dbReference>
<dbReference type="Pfam" id="PF00177">
    <property type="entry name" value="Ribosomal_S7"/>
    <property type="match status" value="1"/>
</dbReference>
<evidence type="ECO:0000256" key="7">
    <source>
        <dbReference type="HAMAP-Rule" id="MF_00480"/>
    </source>
</evidence>
<dbReference type="CDD" id="cd14867">
    <property type="entry name" value="uS7_Eukaryote"/>
    <property type="match status" value="1"/>
</dbReference>
<dbReference type="HAMAP" id="MF_00480_A">
    <property type="entry name" value="Ribosomal_uS7_A"/>
    <property type="match status" value="1"/>
</dbReference>
<proteinExistence type="inferred from homology"/>
<dbReference type="NCBIfam" id="TIGR01028">
    <property type="entry name" value="uS7_euk_arch"/>
    <property type="match status" value="1"/>
</dbReference>
<organism evidence="9 10">
    <name type="scientific">miscellaneous Crenarchaeota group-15 archaeon DG-45</name>
    <dbReference type="NCBI Taxonomy" id="1685127"/>
    <lineage>
        <taxon>Archaea</taxon>
        <taxon>Candidatus Bathyarchaeota</taxon>
        <taxon>MCG-15</taxon>
    </lineage>
</organism>
<dbReference type="NCBIfam" id="NF003106">
    <property type="entry name" value="PRK04027.1"/>
    <property type="match status" value="1"/>
</dbReference>
<accession>A0A0M0BPK5</accession>
<keyword evidence="3 7" id="KW-0699">rRNA-binding</keyword>
<dbReference type="InterPro" id="IPR000235">
    <property type="entry name" value="Ribosomal_uS7"/>
</dbReference>
<dbReference type="GO" id="GO:0019843">
    <property type="term" value="F:rRNA binding"/>
    <property type="evidence" value="ECO:0007669"/>
    <property type="project" value="UniProtKB-UniRule"/>
</dbReference>
<evidence type="ECO:0000256" key="5">
    <source>
        <dbReference type="ARBA" id="ARBA00022980"/>
    </source>
</evidence>
<sequence>MSRSEVESRAEDIKLFGEWGFEGVTVRDLGLQRYIKLDPVYMPHSGGRHEARRFRKSEMNIVERLINSLMRPGSSGGSKSRITNVVRTAFKIIGLKTGRNPIEILVRAVENSAPNEDTTRIGYGGVVYRLSVDIAPQRRIDLALRYIVQGVKAAAFGNRKTLEEALAEQLIGAANGDANTFAIRRKLEVERIALSSR</sequence>
<dbReference type="InterPro" id="IPR026018">
    <property type="entry name" value="Ribosomal_uS7_arc"/>
</dbReference>
<keyword evidence="5 7" id="KW-0689">Ribosomal protein</keyword>
<dbReference type="GO" id="GO:0015935">
    <property type="term" value="C:small ribosomal subunit"/>
    <property type="evidence" value="ECO:0007669"/>
    <property type="project" value="UniProtKB-UniRule"/>
</dbReference>
<reference evidence="9 10" key="1">
    <citation type="submission" date="2015-06" db="EMBL/GenBank/DDBJ databases">
        <title>New insights into the roles of widespread benthic archaea in carbon and nitrogen cycling.</title>
        <authorList>
            <person name="Lazar C.S."/>
            <person name="Baker B.J."/>
            <person name="Seitz K.W."/>
            <person name="Hyde A.S."/>
            <person name="Dick G.J."/>
            <person name="Hinrichs K.-U."/>
            <person name="Teske A.P."/>
        </authorList>
    </citation>
    <scope>NUCLEOTIDE SEQUENCE [LARGE SCALE GENOMIC DNA]</scope>
    <source>
        <strain evidence="9">DG-45</strain>
    </source>
</reference>
<evidence type="ECO:0000256" key="1">
    <source>
        <dbReference type="ARBA" id="ARBA00007151"/>
    </source>
</evidence>
<evidence type="ECO:0000256" key="4">
    <source>
        <dbReference type="ARBA" id="ARBA00022884"/>
    </source>
</evidence>
<name>A0A0M0BPK5_9ARCH</name>
<keyword evidence="6 7" id="KW-0687">Ribonucleoprotein</keyword>
<dbReference type="GO" id="GO:0006412">
    <property type="term" value="P:translation"/>
    <property type="evidence" value="ECO:0007669"/>
    <property type="project" value="UniProtKB-UniRule"/>
</dbReference>